<gene>
    <name evidence="2" type="ORF">A3860_23185</name>
</gene>
<dbReference type="Gene3D" id="3.40.50.2020">
    <property type="match status" value="1"/>
</dbReference>
<dbReference type="InterPro" id="IPR029057">
    <property type="entry name" value="PRTase-like"/>
</dbReference>
<dbReference type="RefSeq" id="WP_081147509.1">
    <property type="nucleotide sequence ID" value="NZ_LVYD01000044.1"/>
</dbReference>
<sequence length="215" mass="24088">MFADRKEAALLLANALEKYKGEKVIVLGIPRGGAETAYYAAHFLNAEFSLLIVRKLGHPRDPEYAFGAMAEDGTVYYNPFAEIELSQEAIDTVEEQQQKEIERRKQIFRKGQPLPEIKNKTVIIVDDGIATGATIIAAIKMCQKKEAGKIVVAAPVASERIEKELLKEADEVVILETPAFFHAVSQAYESFCNLTDQQALAFMERWEKEKNIVKP</sequence>
<reference evidence="2 3" key="1">
    <citation type="submission" date="2016-03" db="EMBL/GenBank/DDBJ databases">
        <title>Niastella vici sp. nov., isolated from farmland soil.</title>
        <authorList>
            <person name="Chen L."/>
            <person name="Wang D."/>
            <person name="Yang S."/>
            <person name="Wang G."/>
        </authorList>
    </citation>
    <scope>NUCLEOTIDE SEQUENCE [LARGE SCALE GENOMIC DNA]</scope>
    <source>
        <strain evidence="2 3">DJ57</strain>
    </source>
</reference>
<dbReference type="GO" id="GO:0016757">
    <property type="term" value="F:glycosyltransferase activity"/>
    <property type="evidence" value="ECO:0007669"/>
    <property type="project" value="UniProtKB-KW"/>
</dbReference>
<dbReference type="STRING" id="1703345.A3860_23185"/>
<evidence type="ECO:0000259" key="1">
    <source>
        <dbReference type="Pfam" id="PF00156"/>
    </source>
</evidence>
<proteinExistence type="predicted"/>
<organism evidence="2 3">
    <name type="scientific">Niastella vici</name>
    <dbReference type="NCBI Taxonomy" id="1703345"/>
    <lineage>
        <taxon>Bacteria</taxon>
        <taxon>Pseudomonadati</taxon>
        <taxon>Bacteroidota</taxon>
        <taxon>Chitinophagia</taxon>
        <taxon>Chitinophagales</taxon>
        <taxon>Chitinophagaceae</taxon>
        <taxon>Niastella</taxon>
    </lineage>
</organism>
<dbReference type="Proteomes" id="UP000192796">
    <property type="component" value="Unassembled WGS sequence"/>
</dbReference>
<keyword evidence="2" id="KW-0808">Transferase</keyword>
<accession>A0A1V9FZP7</accession>
<evidence type="ECO:0000313" key="2">
    <source>
        <dbReference type="EMBL" id="OQP63845.1"/>
    </source>
</evidence>
<keyword evidence="3" id="KW-1185">Reference proteome</keyword>
<dbReference type="Pfam" id="PF00156">
    <property type="entry name" value="Pribosyltran"/>
    <property type="match status" value="1"/>
</dbReference>
<dbReference type="EMBL" id="LVYD01000044">
    <property type="protein sequence ID" value="OQP63845.1"/>
    <property type="molecule type" value="Genomic_DNA"/>
</dbReference>
<dbReference type="CDD" id="cd06223">
    <property type="entry name" value="PRTases_typeI"/>
    <property type="match status" value="1"/>
</dbReference>
<dbReference type="Gene3D" id="3.30.1310.20">
    <property type="entry name" value="PRTase-like"/>
    <property type="match status" value="1"/>
</dbReference>
<dbReference type="SUPFAM" id="SSF53271">
    <property type="entry name" value="PRTase-like"/>
    <property type="match status" value="1"/>
</dbReference>
<evidence type="ECO:0000313" key="3">
    <source>
        <dbReference type="Proteomes" id="UP000192796"/>
    </source>
</evidence>
<dbReference type="InterPro" id="IPR000836">
    <property type="entry name" value="PRTase_dom"/>
</dbReference>
<protein>
    <submittedName>
        <fullName evidence="2">Phosphoribosyltransferase</fullName>
    </submittedName>
</protein>
<keyword evidence="2" id="KW-0328">Glycosyltransferase</keyword>
<dbReference type="OrthoDB" id="9810066at2"/>
<comment type="caution">
    <text evidence="2">The sequence shown here is derived from an EMBL/GenBank/DDBJ whole genome shotgun (WGS) entry which is preliminary data.</text>
</comment>
<feature type="domain" description="Phosphoribosyltransferase" evidence="1">
    <location>
        <begin position="8"/>
        <end position="180"/>
    </location>
</feature>
<dbReference type="AlphaFoldDB" id="A0A1V9FZP7"/>
<name>A0A1V9FZP7_9BACT</name>